<proteinExistence type="predicted"/>
<protein>
    <submittedName>
        <fullName evidence="1">Uncharacterized protein</fullName>
    </submittedName>
</protein>
<evidence type="ECO:0000313" key="2">
    <source>
        <dbReference type="Proteomes" id="UP000322362"/>
    </source>
</evidence>
<keyword evidence="2" id="KW-1185">Reference proteome</keyword>
<dbReference type="PROSITE" id="PS51257">
    <property type="entry name" value="PROKAR_LIPOPROTEIN"/>
    <property type="match status" value="1"/>
</dbReference>
<accession>A0A5D4HHQ8</accession>
<reference evidence="1 2" key="1">
    <citation type="submission" date="2019-08" db="EMBL/GenBank/DDBJ databases">
        <title>Phlebobacter frassis gen. nov. sp. nov., a new member of family Sphingobacteriaceae isolated from sand fly rearing media.</title>
        <authorList>
            <person name="Kakumanu M.L."/>
            <person name="Marayati B.F."/>
            <person name="Wada-Katsumata A."/>
            <person name="Wasserberg G."/>
            <person name="Schal C."/>
            <person name="Apperson C.S."/>
            <person name="Ponnusamy L."/>
        </authorList>
    </citation>
    <scope>NUCLEOTIDE SEQUENCE [LARGE SCALE GENOMIC DNA]</scope>
    <source>
        <strain evidence="1 2">SSI9</strain>
    </source>
</reference>
<dbReference type="AlphaFoldDB" id="A0A5D4HHQ8"/>
<dbReference type="RefSeq" id="WP_148917830.1">
    <property type="nucleotide sequence ID" value="NZ_VTAV01000001.1"/>
</dbReference>
<dbReference type="EMBL" id="VTAV01000001">
    <property type="protein sequence ID" value="TYR38400.1"/>
    <property type="molecule type" value="Genomic_DNA"/>
</dbReference>
<sequence length="386" mass="45074">MTGMFIKISNSIIVALSVLMLLASCDNRTKARKQFVWDEEVKELTGENLYSWLEKAPFDNELERAAEGKIVITNAKQVFPFMGRYYNAIEELRRSHDTENDTVIYTERDILFQDSIWGDLFLSATLLYDNQEVFLDESYIETGNPFFGGTDAVMDMHRAYLYETAVLEKNSKYKAGIYWVSANYDNYLLGFYQQGQLVFETAVPVFRGDTLATLDKLREVSHALGMNIAEWDNAKVADLQRVEDPESFWQDPFQGIYPREYSYDVYLKIKDTPFIQDEKPRKGDYYFAYQSDDGLVELYAEMQNTGLNKEEFVKESQKLGSYEYMYNDVFYEEQNEKGITQGIAKVYVKNQQCLALHFSYEEKDNDAKKQIHSILKYVKVLNYDEK</sequence>
<organism evidence="1 2">
    <name type="scientific">Sphingobacterium phlebotomi</name>
    <dbReference type="NCBI Taxonomy" id="2605433"/>
    <lineage>
        <taxon>Bacteria</taxon>
        <taxon>Pseudomonadati</taxon>
        <taxon>Bacteroidota</taxon>
        <taxon>Sphingobacteriia</taxon>
        <taxon>Sphingobacteriales</taxon>
        <taxon>Sphingobacteriaceae</taxon>
        <taxon>Sphingobacterium</taxon>
    </lineage>
</organism>
<dbReference type="Proteomes" id="UP000322362">
    <property type="component" value="Unassembled WGS sequence"/>
</dbReference>
<name>A0A5D4HHQ8_9SPHI</name>
<gene>
    <name evidence="1" type="ORF">FXV77_03735</name>
</gene>
<comment type="caution">
    <text evidence="1">The sequence shown here is derived from an EMBL/GenBank/DDBJ whole genome shotgun (WGS) entry which is preliminary data.</text>
</comment>
<evidence type="ECO:0000313" key="1">
    <source>
        <dbReference type="EMBL" id="TYR38400.1"/>
    </source>
</evidence>